<evidence type="ECO:0000256" key="1">
    <source>
        <dbReference type="SAM" id="MobiDB-lite"/>
    </source>
</evidence>
<sequence length="83" mass="8923">MGSTGVYGSAICGRFSGSSLDLLNQPPVHRSPQRQSPGKAVGKGSSSGETAGKGSGSGERLQQWGDSRERLLQYRDSRERLWQ</sequence>
<reference evidence="3" key="1">
    <citation type="journal article" date="2013" name="Nat. Genet.">
        <title>The draft genomes of soft-shell turtle and green sea turtle yield insights into the development and evolution of the turtle-specific body plan.</title>
        <authorList>
            <person name="Wang Z."/>
            <person name="Pascual-Anaya J."/>
            <person name="Zadissa A."/>
            <person name="Li W."/>
            <person name="Niimura Y."/>
            <person name="Huang Z."/>
            <person name="Li C."/>
            <person name="White S."/>
            <person name="Xiong Z."/>
            <person name="Fang D."/>
            <person name="Wang B."/>
            <person name="Ming Y."/>
            <person name="Chen Y."/>
            <person name="Zheng Y."/>
            <person name="Kuraku S."/>
            <person name="Pignatelli M."/>
            <person name="Herrero J."/>
            <person name="Beal K."/>
            <person name="Nozawa M."/>
            <person name="Li Q."/>
            <person name="Wang J."/>
            <person name="Zhang H."/>
            <person name="Yu L."/>
            <person name="Shigenobu S."/>
            <person name="Wang J."/>
            <person name="Liu J."/>
            <person name="Flicek P."/>
            <person name="Searle S."/>
            <person name="Wang J."/>
            <person name="Kuratani S."/>
            <person name="Yin Y."/>
            <person name="Aken B."/>
            <person name="Zhang G."/>
            <person name="Irie N."/>
        </authorList>
    </citation>
    <scope>NUCLEOTIDE SEQUENCE [LARGE SCALE GENOMIC DNA]</scope>
</reference>
<keyword evidence="3" id="KW-1185">Reference proteome</keyword>
<dbReference type="Proteomes" id="UP000031443">
    <property type="component" value="Unassembled WGS sequence"/>
</dbReference>
<evidence type="ECO:0000313" key="3">
    <source>
        <dbReference type="Proteomes" id="UP000031443"/>
    </source>
</evidence>
<gene>
    <name evidence="2" type="ORF">UY3_08464</name>
</gene>
<evidence type="ECO:0000313" key="2">
    <source>
        <dbReference type="EMBL" id="EMP34390.1"/>
    </source>
</evidence>
<name>M7BFL6_CHEMY</name>
<feature type="region of interest" description="Disordered" evidence="1">
    <location>
        <begin position="18"/>
        <end position="70"/>
    </location>
</feature>
<accession>M7BFL6</accession>
<proteinExistence type="predicted"/>
<organism evidence="2 3">
    <name type="scientific">Chelonia mydas</name>
    <name type="common">Green sea-turtle</name>
    <name type="synonym">Chelonia agassizi</name>
    <dbReference type="NCBI Taxonomy" id="8469"/>
    <lineage>
        <taxon>Eukaryota</taxon>
        <taxon>Metazoa</taxon>
        <taxon>Chordata</taxon>
        <taxon>Craniata</taxon>
        <taxon>Vertebrata</taxon>
        <taxon>Euteleostomi</taxon>
        <taxon>Archelosauria</taxon>
        <taxon>Testudinata</taxon>
        <taxon>Testudines</taxon>
        <taxon>Cryptodira</taxon>
        <taxon>Durocryptodira</taxon>
        <taxon>Americhelydia</taxon>
        <taxon>Chelonioidea</taxon>
        <taxon>Cheloniidae</taxon>
        <taxon>Chelonia</taxon>
    </lineage>
</organism>
<dbReference type="AlphaFoldDB" id="M7BFL6"/>
<dbReference type="EMBL" id="KB532467">
    <property type="protein sequence ID" value="EMP34390.1"/>
    <property type="molecule type" value="Genomic_DNA"/>
</dbReference>
<protein>
    <submittedName>
        <fullName evidence="2">Uncharacterized protein</fullName>
    </submittedName>
</protein>